<keyword evidence="2" id="KW-0472">Membrane</keyword>
<accession>A0A363ULD1</accession>
<feature type="coiled-coil region" evidence="1">
    <location>
        <begin position="1"/>
        <end position="39"/>
    </location>
</feature>
<dbReference type="RefSeq" id="WP_109719978.1">
    <property type="nucleotide sequence ID" value="NZ_QEQK01000006.1"/>
</dbReference>
<evidence type="ECO:0000256" key="1">
    <source>
        <dbReference type="SAM" id="Coils"/>
    </source>
</evidence>
<reference evidence="3 4" key="1">
    <citation type="submission" date="2018-05" db="EMBL/GenBank/DDBJ databases">
        <title>Abyssibacter profundi OUC007T gen. nov., sp. nov, a marine bacterium isolated from seawater of the Mariana Trench.</title>
        <authorList>
            <person name="Zhou S."/>
        </authorList>
    </citation>
    <scope>NUCLEOTIDE SEQUENCE [LARGE SCALE GENOMIC DNA]</scope>
    <source>
        <strain evidence="3 4">OUC007</strain>
    </source>
</reference>
<dbReference type="AlphaFoldDB" id="A0A363ULD1"/>
<protein>
    <submittedName>
        <fullName evidence="3">Uncharacterized protein</fullName>
    </submittedName>
</protein>
<evidence type="ECO:0000313" key="3">
    <source>
        <dbReference type="EMBL" id="PWN56207.1"/>
    </source>
</evidence>
<name>A0A363ULD1_9GAMM</name>
<organism evidence="3 4">
    <name type="scientific">Abyssibacter profundi</name>
    <dbReference type="NCBI Taxonomy" id="2182787"/>
    <lineage>
        <taxon>Bacteria</taxon>
        <taxon>Pseudomonadati</taxon>
        <taxon>Pseudomonadota</taxon>
        <taxon>Gammaproteobacteria</taxon>
        <taxon>Chromatiales</taxon>
        <taxon>Oceanococcaceae</taxon>
        <taxon>Abyssibacter</taxon>
    </lineage>
</organism>
<evidence type="ECO:0000313" key="4">
    <source>
        <dbReference type="Proteomes" id="UP000251800"/>
    </source>
</evidence>
<evidence type="ECO:0000256" key="2">
    <source>
        <dbReference type="SAM" id="Phobius"/>
    </source>
</evidence>
<dbReference type="EMBL" id="QEQK01000006">
    <property type="protein sequence ID" value="PWN56207.1"/>
    <property type="molecule type" value="Genomic_DNA"/>
</dbReference>
<dbReference type="Proteomes" id="UP000251800">
    <property type="component" value="Unassembled WGS sequence"/>
</dbReference>
<keyword evidence="2" id="KW-0812">Transmembrane</keyword>
<proteinExistence type="predicted"/>
<feature type="transmembrane region" description="Helical" evidence="2">
    <location>
        <begin position="108"/>
        <end position="128"/>
    </location>
</feature>
<keyword evidence="4" id="KW-1185">Reference proteome</keyword>
<gene>
    <name evidence="3" type="ORF">DEH80_08005</name>
</gene>
<sequence length="131" mass="15193">MDDLNRRLDRLETRLDQDLREHQQEQREQRVLLEDVRRQLVEFGHTRESLGRAFRRVEALETRDREDAEARIELSGAIKQLTTTLNKMERHMEELPGLKTTVSHHNRALWLLAGTVLAAVSAVVIKVFTGG</sequence>
<keyword evidence="1" id="KW-0175">Coiled coil</keyword>
<keyword evidence="2" id="KW-1133">Transmembrane helix</keyword>
<comment type="caution">
    <text evidence="3">The sequence shown here is derived from an EMBL/GenBank/DDBJ whole genome shotgun (WGS) entry which is preliminary data.</text>
</comment>